<gene>
    <name evidence="2" type="ORF">FWI86_07235</name>
    <name evidence="1" type="ORF">FWJ04_08320</name>
</gene>
<name>A0A0B3VPG4_FRATU</name>
<dbReference type="EMBL" id="JAAGKH010000081">
    <property type="protein sequence ID" value="NDR89577.1"/>
    <property type="molecule type" value="Genomic_DNA"/>
</dbReference>
<dbReference type="EMBL" id="JAAGJP010000050">
    <property type="protein sequence ID" value="NDS68800.1"/>
    <property type="molecule type" value="Genomic_DNA"/>
</dbReference>
<evidence type="ECO:0000313" key="1">
    <source>
        <dbReference type="EMBL" id="NDR89577.1"/>
    </source>
</evidence>
<dbReference type="AlphaFoldDB" id="A0A0B3VPG4"/>
<accession>A0A0B3VPG4</accession>
<sequence length="85" mass="9803">MTLNENQLKAYEYGLVHHPNLREDCKVSLEEGILRIELAENNAILEKIFKHDNTKASLVALLKKDEVKEMLGFDFSNLISIMCIR</sequence>
<dbReference type="RefSeq" id="WP_003016085.1">
    <property type="nucleotide sequence ID" value="NZ_AP023459.1"/>
</dbReference>
<organism evidence="2">
    <name type="scientific">Francisella tularensis subsp. holarctica</name>
    <dbReference type="NCBI Taxonomy" id="119857"/>
    <lineage>
        <taxon>Bacteria</taxon>
        <taxon>Pseudomonadati</taxon>
        <taxon>Pseudomonadota</taxon>
        <taxon>Gammaproteobacteria</taxon>
        <taxon>Thiotrichales</taxon>
        <taxon>Francisellaceae</taxon>
        <taxon>Francisella</taxon>
    </lineage>
</organism>
<dbReference type="KEGG" id="ftv:CH67_1471"/>
<proteinExistence type="predicted"/>
<reference evidence="2" key="2">
    <citation type="submission" date="2020-02" db="EMBL/GenBank/DDBJ databases">
        <title>Using affinity propagation clustering for identifying bacterial clades and subclades with whole-genome sequences of Francisella tularensis.</title>
        <authorList>
            <person name="Homeier-Bachmann T."/>
            <person name="Abdel-Glil M.Y."/>
            <person name="Hackbart A."/>
            <person name="Hotzel H."/>
            <person name="Tomaso H."/>
        </authorList>
    </citation>
    <scope>NUCLEOTIDE SEQUENCE</scope>
    <source>
        <strain evidence="2">15T0085</strain>
        <strain evidence="1">17T1429</strain>
    </source>
</reference>
<reference evidence="2" key="1">
    <citation type="submission" date="2019-08" db="EMBL/GenBank/DDBJ databases">
        <authorList>
            <person name="Busch A."/>
        </authorList>
    </citation>
    <scope>NUCLEOTIDE SEQUENCE</scope>
    <source>
        <strain evidence="2">15T0085</strain>
        <strain evidence="1">17T1429</strain>
    </source>
</reference>
<protein>
    <submittedName>
        <fullName evidence="2">Uncharacterized protein</fullName>
    </submittedName>
</protein>
<comment type="caution">
    <text evidence="2">The sequence shown here is derived from an EMBL/GenBank/DDBJ whole genome shotgun (WGS) entry which is preliminary data.</text>
</comment>
<dbReference type="OMA" id="PNLREGC"/>
<dbReference type="KEGG" id="ftc:DA46_1673"/>
<dbReference type="KEGG" id="ftz:CH68_1202"/>
<dbReference type="HOGENOM" id="CLU_2507854_0_0_6"/>
<evidence type="ECO:0000313" key="2">
    <source>
        <dbReference type="EMBL" id="NDS68800.1"/>
    </source>
</evidence>